<accession>W9QRS4</accession>
<evidence type="ECO:0000256" key="1">
    <source>
        <dbReference type="ARBA" id="ARBA00004613"/>
    </source>
</evidence>
<dbReference type="InterPro" id="IPR008801">
    <property type="entry name" value="RALF"/>
</dbReference>
<sequence length="74" mass="7905">MKFSVVCLAIICMVVLSHHVEATKETTKLADGVVDPCQKPGGPHPGCNVVPNKAREAANGYDRGCSSAHRCRKD</sequence>
<keyword evidence="3" id="KW-0964">Secreted</keyword>
<keyword evidence="4" id="KW-0372">Hormone</keyword>
<keyword evidence="6" id="KW-1015">Disulfide bond</keyword>
<gene>
    <name evidence="8" type="ORF">L484_006246</name>
</gene>
<name>W9QRS4_9ROSA</name>
<evidence type="ECO:0000256" key="5">
    <source>
        <dbReference type="ARBA" id="ARBA00022729"/>
    </source>
</evidence>
<evidence type="ECO:0000256" key="2">
    <source>
        <dbReference type="ARBA" id="ARBA00009178"/>
    </source>
</evidence>
<evidence type="ECO:0000256" key="6">
    <source>
        <dbReference type="ARBA" id="ARBA00023157"/>
    </source>
</evidence>
<evidence type="ECO:0000313" key="9">
    <source>
        <dbReference type="Proteomes" id="UP000030645"/>
    </source>
</evidence>
<dbReference type="EMBL" id="KE344056">
    <property type="protein sequence ID" value="EXB51901.1"/>
    <property type="molecule type" value="Genomic_DNA"/>
</dbReference>
<keyword evidence="9" id="KW-1185">Reference proteome</keyword>
<comment type="subcellular location">
    <subcellularLocation>
        <location evidence="1">Secreted</location>
    </subcellularLocation>
</comment>
<feature type="chain" id="PRO_5004932121" evidence="7">
    <location>
        <begin position="23"/>
        <end position="74"/>
    </location>
</feature>
<dbReference type="GO" id="GO:0040008">
    <property type="term" value="P:regulation of growth"/>
    <property type="evidence" value="ECO:0007669"/>
    <property type="project" value="UniProtKB-ARBA"/>
</dbReference>
<evidence type="ECO:0000256" key="3">
    <source>
        <dbReference type="ARBA" id="ARBA00022525"/>
    </source>
</evidence>
<keyword evidence="5 7" id="KW-0732">Signal</keyword>
<evidence type="ECO:0000256" key="4">
    <source>
        <dbReference type="ARBA" id="ARBA00022702"/>
    </source>
</evidence>
<dbReference type="Pfam" id="PF05498">
    <property type="entry name" value="RALF"/>
    <property type="match status" value="1"/>
</dbReference>
<dbReference type="GO" id="GO:0005576">
    <property type="term" value="C:extracellular region"/>
    <property type="evidence" value="ECO:0007669"/>
    <property type="project" value="UniProtKB-SubCell"/>
</dbReference>
<evidence type="ECO:0000313" key="8">
    <source>
        <dbReference type="EMBL" id="EXB51901.1"/>
    </source>
</evidence>
<protein>
    <submittedName>
        <fullName evidence="8">Uncharacterized protein</fullName>
    </submittedName>
</protein>
<reference evidence="9" key="1">
    <citation type="submission" date="2013-01" db="EMBL/GenBank/DDBJ databases">
        <title>Draft Genome Sequence of a Mulberry Tree, Morus notabilis C.K. Schneid.</title>
        <authorList>
            <person name="He N."/>
            <person name="Zhao S."/>
        </authorList>
    </citation>
    <scope>NUCLEOTIDE SEQUENCE</scope>
</reference>
<dbReference type="GO" id="GO:0005179">
    <property type="term" value="F:hormone activity"/>
    <property type="evidence" value="ECO:0007669"/>
    <property type="project" value="UniProtKB-KW"/>
</dbReference>
<proteinExistence type="inferred from homology"/>
<comment type="similarity">
    <text evidence="2">Belongs to the plant rapid alkalinization factor (RALF) family.</text>
</comment>
<feature type="signal peptide" evidence="7">
    <location>
        <begin position="1"/>
        <end position="22"/>
    </location>
</feature>
<dbReference type="AlphaFoldDB" id="W9QRS4"/>
<dbReference type="Proteomes" id="UP000030645">
    <property type="component" value="Unassembled WGS sequence"/>
</dbReference>
<organism evidence="8 9">
    <name type="scientific">Morus notabilis</name>
    <dbReference type="NCBI Taxonomy" id="981085"/>
    <lineage>
        <taxon>Eukaryota</taxon>
        <taxon>Viridiplantae</taxon>
        <taxon>Streptophyta</taxon>
        <taxon>Embryophyta</taxon>
        <taxon>Tracheophyta</taxon>
        <taxon>Spermatophyta</taxon>
        <taxon>Magnoliopsida</taxon>
        <taxon>eudicotyledons</taxon>
        <taxon>Gunneridae</taxon>
        <taxon>Pentapetalae</taxon>
        <taxon>rosids</taxon>
        <taxon>fabids</taxon>
        <taxon>Rosales</taxon>
        <taxon>Moraceae</taxon>
        <taxon>Moreae</taxon>
        <taxon>Morus</taxon>
    </lineage>
</organism>
<evidence type="ECO:0000256" key="7">
    <source>
        <dbReference type="SAM" id="SignalP"/>
    </source>
</evidence>